<accession>Q9AUS5</accession>
<proteinExistence type="predicted"/>
<feature type="region of interest" description="Disordered" evidence="1">
    <location>
        <begin position="1"/>
        <end position="37"/>
    </location>
</feature>
<evidence type="ECO:0000313" key="3">
    <source>
        <dbReference type="Proteomes" id="UP000000763"/>
    </source>
</evidence>
<sequence>MACDAPRSRPAILRPRRRFRHRSRRAPPPPSPTIWSSMASKGNSVDLRISQPPLEFVQPEWNRSLRGEIKRLVVVLCSAAMVSSSSPTCLVHAASDRFRGDIYGLSSRLPAPPRQRTLGHQRADRWAGSAAPIDLAMAARRVVSTLTTLRCATHFSSDESAVIGWDWDLVVRLLVFVYVQEGDWSR</sequence>
<reference evidence="3" key="2">
    <citation type="journal article" date="2008" name="Nucleic Acids Res.">
        <title>The rice annotation project database (RAP-DB): 2008 update.</title>
        <authorList>
            <consortium name="The rice annotation project (RAP)"/>
        </authorList>
    </citation>
    <scope>GENOME REANNOTATION</scope>
    <source>
        <strain evidence="3">cv. Nipponbare</strain>
    </source>
</reference>
<protein>
    <submittedName>
        <fullName evidence="2">Uncharacterized protein</fullName>
    </submittedName>
</protein>
<dbReference type="EMBL" id="AC079890">
    <property type="protein sequence ID" value="AAK31275.1"/>
    <property type="molecule type" value="Genomic_DNA"/>
</dbReference>
<dbReference type="Proteomes" id="UP000000763">
    <property type="component" value="Chromosome 10"/>
</dbReference>
<evidence type="ECO:0000313" key="2">
    <source>
        <dbReference type="EMBL" id="AAK31275.1"/>
    </source>
</evidence>
<feature type="compositionally biased region" description="Basic residues" evidence="1">
    <location>
        <begin position="14"/>
        <end position="25"/>
    </location>
</feature>
<dbReference type="AlphaFoldDB" id="Q9AUS5"/>
<reference evidence="3" key="1">
    <citation type="journal article" date="2005" name="Nature">
        <title>The map-based sequence of the rice genome.</title>
        <authorList>
            <consortium name="International rice genome sequencing project (IRGSP)"/>
            <person name="Matsumoto T."/>
            <person name="Wu J."/>
            <person name="Kanamori H."/>
            <person name="Katayose Y."/>
            <person name="Fujisawa M."/>
            <person name="Namiki N."/>
            <person name="Mizuno H."/>
            <person name="Yamamoto K."/>
            <person name="Antonio B.A."/>
            <person name="Baba T."/>
            <person name="Sakata K."/>
            <person name="Nagamura Y."/>
            <person name="Aoki H."/>
            <person name="Arikawa K."/>
            <person name="Arita K."/>
            <person name="Bito T."/>
            <person name="Chiden Y."/>
            <person name="Fujitsuka N."/>
            <person name="Fukunaka R."/>
            <person name="Hamada M."/>
            <person name="Harada C."/>
            <person name="Hayashi A."/>
            <person name="Hijishita S."/>
            <person name="Honda M."/>
            <person name="Hosokawa S."/>
            <person name="Ichikawa Y."/>
            <person name="Idonuma A."/>
            <person name="Iijima M."/>
            <person name="Ikeda M."/>
            <person name="Ikeno M."/>
            <person name="Ito K."/>
            <person name="Ito S."/>
            <person name="Ito T."/>
            <person name="Ito Y."/>
            <person name="Ito Y."/>
            <person name="Iwabuchi A."/>
            <person name="Kamiya K."/>
            <person name="Karasawa W."/>
            <person name="Kurita K."/>
            <person name="Katagiri S."/>
            <person name="Kikuta A."/>
            <person name="Kobayashi H."/>
            <person name="Kobayashi N."/>
            <person name="Machita K."/>
            <person name="Maehara T."/>
            <person name="Masukawa M."/>
            <person name="Mizubayashi T."/>
            <person name="Mukai Y."/>
            <person name="Nagasaki H."/>
            <person name="Nagata Y."/>
            <person name="Naito S."/>
            <person name="Nakashima M."/>
            <person name="Nakama Y."/>
            <person name="Nakamichi Y."/>
            <person name="Nakamura M."/>
            <person name="Meguro A."/>
            <person name="Negishi M."/>
            <person name="Ohta I."/>
            <person name="Ohta T."/>
            <person name="Okamoto M."/>
            <person name="Ono N."/>
            <person name="Saji S."/>
            <person name="Sakaguchi M."/>
            <person name="Sakai K."/>
            <person name="Shibata M."/>
            <person name="Shimokawa T."/>
            <person name="Song J."/>
            <person name="Takazaki Y."/>
            <person name="Terasawa K."/>
            <person name="Tsugane M."/>
            <person name="Tsuji K."/>
            <person name="Ueda S."/>
            <person name="Waki K."/>
            <person name="Yamagata H."/>
            <person name="Yamamoto M."/>
            <person name="Yamamoto S."/>
            <person name="Yamane H."/>
            <person name="Yoshiki S."/>
            <person name="Yoshihara R."/>
            <person name="Yukawa K."/>
            <person name="Zhong H."/>
            <person name="Yano M."/>
            <person name="Yuan Q."/>
            <person name="Ouyang S."/>
            <person name="Liu J."/>
            <person name="Jones K.M."/>
            <person name="Gansberger K."/>
            <person name="Moffat K."/>
            <person name="Hill J."/>
            <person name="Bera J."/>
            <person name="Fadrosh D."/>
            <person name="Jin S."/>
            <person name="Johri S."/>
            <person name="Kim M."/>
            <person name="Overton L."/>
            <person name="Reardon M."/>
            <person name="Tsitrin T."/>
            <person name="Vuong H."/>
            <person name="Weaver B."/>
            <person name="Ciecko A."/>
            <person name="Tallon L."/>
            <person name="Jackson J."/>
            <person name="Pai G."/>
            <person name="Aken S.V."/>
            <person name="Utterback T."/>
            <person name="Reidmuller S."/>
            <person name="Feldblyum T."/>
            <person name="Hsiao J."/>
            <person name="Zismann V."/>
            <person name="Iobst S."/>
            <person name="de Vazeille A.R."/>
            <person name="Buell C.R."/>
            <person name="Ying K."/>
            <person name="Li Y."/>
            <person name="Lu T."/>
            <person name="Huang Y."/>
            <person name="Zhao Q."/>
            <person name="Feng Q."/>
            <person name="Zhang L."/>
            <person name="Zhu J."/>
            <person name="Weng Q."/>
            <person name="Mu J."/>
            <person name="Lu Y."/>
            <person name="Fan D."/>
            <person name="Liu Y."/>
            <person name="Guan J."/>
            <person name="Zhang Y."/>
            <person name="Yu S."/>
            <person name="Liu X."/>
            <person name="Zhang Y."/>
            <person name="Hong G."/>
            <person name="Han B."/>
            <person name="Choisne N."/>
            <person name="Demange N."/>
            <person name="Orjeda G."/>
            <person name="Samain S."/>
            <person name="Cattolico L."/>
            <person name="Pelletier E."/>
            <person name="Couloux A."/>
            <person name="Segurens B."/>
            <person name="Wincker P."/>
            <person name="D'Hont A."/>
            <person name="Scarpelli C."/>
            <person name="Weissenbach J."/>
            <person name="Salanoubat M."/>
            <person name="Quetier F."/>
            <person name="Yu Y."/>
            <person name="Kim H.R."/>
            <person name="Rambo T."/>
            <person name="Currie J."/>
            <person name="Collura K."/>
            <person name="Luo M."/>
            <person name="Yang T."/>
            <person name="Ammiraju J.S.S."/>
            <person name="Engler F."/>
            <person name="Soderlund C."/>
            <person name="Wing R.A."/>
            <person name="Palmer L.E."/>
            <person name="de la Bastide M."/>
            <person name="Spiegel L."/>
            <person name="Nascimento L."/>
            <person name="Zutavern T."/>
            <person name="O'Shaughnessy A."/>
            <person name="Dike S."/>
            <person name="Dedhia N."/>
            <person name="Preston R."/>
            <person name="Balija V."/>
            <person name="McCombie W.R."/>
            <person name="Chow T."/>
            <person name="Chen H."/>
            <person name="Chung M."/>
            <person name="Chen C."/>
            <person name="Shaw J."/>
            <person name="Wu H."/>
            <person name="Hsiao K."/>
            <person name="Chao Y."/>
            <person name="Chu M."/>
            <person name="Cheng C."/>
            <person name="Hour A."/>
            <person name="Lee P."/>
            <person name="Lin S."/>
            <person name="Lin Y."/>
            <person name="Liou J."/>
            <person name="Liu S."/>
            <person name="Hsing Y."/>
            <person name="Raghuvanshi S."/>
            <person name="Mohanty A."/>
            <person name="Bharti A.K."/>
            <person name="Gaur A."/>
            <person name="Gupta V."/>
            <person name="Kumar D."/>
            <person name="Ravi V."/>
            <person name="Vij S."/>
            <person name="Kapur A."/>
            <person name="Khurana P."/>
            <person name="Khurana P."/>
            <person name="Khurana J.P."/>
            <person name="Tyagi A.K."/>
            <person name="Gaikwad K."/>
            <person name="Singh A."/>
            <person name="Dalal V."/>
            <person name="Srivastava S."/>
            <person name="Dixit A."/>
            <person name="Pal A.K."/>
            <person name="Ghazi I.A."/>
            <person name="Yadav M."/>
            <person name="Pandit A."/>
            <person name="Bhargava A."/>
            <person name="Sureshbabu K."/>
            <person name="Batra K."/>
            <person name="Sharma T.R."/>
            <person name="Mohapatra T."/>
            <person name="Singh N.K."/>
            <person name="Messing J."/>
            <person name="Nelson A.B."/>
            <person name="Fuks G."/>
            <person name="Kavchok S."/>
            <person name="Keizer G."/>
            <person name="Linton E."/>
            <person name="Llaca V."/>
            <person name="Song R."/>
            <person name="Tanyolac B."/>
            <person name="Young S."/>
            <person name="Ho-Il K."/>
            <person name="Hahn J.H."/>
            <person name="Sangsakoo G."/>
            <person name="Vanavichit A."/>
            <person name="de Mattos Luiz.A.T."/>
            <person name="Zimmer P.D."/>
            <person name="Malone G."/>
            <person name="Dellagostin O."/>
            <person name="de Oliveira A.C."/>
            <person name="Bevan M."/>
            <person name="Bancroft I."/>
            <person name="Minx P."/>
            <person name="Cordum H."/>
            <person name="Wilson R."/>
            <person name="Cheng Z."/>
            <person name="Jin W."/>
            <person name="Jiang J."/>
            <person name="Leong S.A."/>
            <person name="Iwama H."/>
            <person name="Gojobori T."/>
            <person name="Itoh T."/>
            <person name="Niimura Y."/>
            <person name="Fujii Y."/>
            <person name="Habara T."/>
            <person name="Sakai H."/>
            <person name="Sato Y."/>
            <person name="Wilson G."/>
            <person name="Kumar K."/>
            <person name="McCouch S."/>
            <person name="Juretic N."/>
            <person name="Hoen D."/>
            <person name="Wright S."/>
            <person name="Bruskiewich R."/>
            <person name="Bureau T."/>
            <person name="Miyao A."/>
            <person name="Hirochika H."/>
            <person name="Nishikawa T."/>
            <person name="Kadowaki K."/>
            <person name="Sugiura M."/>
            <person name="Burr B."/>
            <person name="Sasaki T."/>
        </authorList>
    </citation>
    <scope>NUCLEOTIDE SEQUENCE [LARGE SCALE GENOMIC DNA]</scope>
    <source>
        <strain evidence="3">cv. Nipponbare</strain>
    </source>
</reference>
<evidence type="ECO:0000256" key="1">
    <source>
        <dbReference type="SAM" id="MobiDB-lite"/>
    </source>
</evidence>
<organism evidence="2 3">
    <name type="scientific">Oryza sativa subsp. japonica</name>
    <name type="common">Rice</name>
    <dbReference type="NCBI Taxonomy" id="39947"/>
    <lineage>
        <taxon>Eukaryota</taxon>
        <taxon>Viridiplantae</taxon>
        <taxon>Streptophyta</taxon>
        <taxon>Embryophyta</taxon>
        <taxon>Tracheophyta</taxon>
        <taxon>Spermatophyta</taxon>
        <taxon>Magnoliopsida</taxon>
        <taxon>Liliopsida</taxon>
        <taxon>Poales</taxon>
        <taxon>Poaceae</taxon>
        <taxon>BOP clade</taxon>
        <taxon>Oryzoideae</taxon>
        <taxon>Oryzeae</taxon>
        <taxon>Oryzinae</taxon>
        <taxon>Oryza</taxon>
        <taxon>Oryza sativa</taxon>
    </lineage>
</organism>
<gene>
    <name evidence="2" type="primary">OSJNBb0089A17.14</name>
</gene>
<name>Q9AUS5_ORYSJ</name>